<gene>
    <name evidence="4" type="ORF">CY34DRAFT_321326</name>
</gene>
<dbReference type="PROSITE" id="PS50294">
    <property type="entry name" value="WD_REPEATS_REGION"/>
    <property type="match status" value="5"/>
</dbReference>
<dbReference type="InParanoid" id="A0A0D0ANV2"/>
<keyword evidence="5" id="KW-1185">Reference proteome</keyword>
<dbReference type="InterPro" id="IPR020472">
    <property type="entry name" value="WD40_PAC1"/>
</dbReference>
<proteinExistence type="predicted"/>
<dbReference type="HOGENOM" id="CLU_000288_57_33_1"/>
<evidence type="ECO:0000313" key="5">
    <source>
        <dbReference type="Proteomes" id="UP000054485"/>
    </source>
</evidence>
<dbReference type="Proteomes" id="UP000054485">
    <property type="component" value="Unassembled WGS sequence"/>
</dbReference>
<dbReference type="InterPro" id="IPR015943">
    <property type="entry name" value="WD40/YVTN_repeat-like_dom_sf"/>
</dbReference>
<feature type="repeat" description="WD" evidence="3">
    <location>
        <begin position="233"/>
        <end position="268"/>
    </location>
</feature>
<evidence type="ECO:0000313" key="4">
    <source>
        <dbReference type="EMBL" id="KIK39694.1"/>
    </source>
</evidence>
<dbReference type="PANTHER" id="PTHR19848:SF8">
    <property type="entry name" value="F-BOX AND WD REPEAT DOMAIN CONTAINING 7"/>
    <property type="match status" value="1"/>
</dbReference>
<evidence type="ECO:0000256" key="3">
    <source>
        <dbReference type="PROSITE-ProRule" id="PRU00221"/>
    </source>
</evidence>
<sequence length="337" mass="37121">MPFLTNKKQEIPAVTPCRTMRGHTDNVKGLVHLPGGRRIITCSLDGSLRLWDLESGAQLGEDWRDEVEKTAAVYKMALSPSGQTVVSGSGNGKMKLWDVETGQVIQRWAGHTEKVLSVCWSVDGNRIGSGSWDGMARVWDVKTGERILAIQTEHEYLWAVLYSPDKMQIATGGSNEHAAKIWDANTGELLTTLKHDYFVQSLVWTSDGKKLISASYGPMRIFDTATWRQVAILGGHTNYVNAITLSWNNRLLASASDDNTVRLWSLDTNLPVGPPLQHKDKVECAVFSADGRVLVTGSRDKNAYAWDIHAILKTAGFEDLLTDTSNVSANISPTLPQ</sequence>
<dbReference type="AlphaFoldDB" id="A0A0D0ANV2"/>
<protein>
    <submittedName>
        <fullName evidence="4">Unplaced genomic scaffold CY34scaffold_201, whole genome shotgun sequence</fullName>
    </submittedName>
</protein>
<dbReference type="EMBL" id="KN835332">
    <property type="protein sequence ID" value="KIK39694.1"/>
    <property type="molecule type" value="Genomic_DNA"/>
</dbReference>
<reference evidence="5" key="2">
    <citation type="submission" date="2015-01" db="EMBL/GenBank/DDBJ databases">
        <title>Evolutionary Origins and Diversification of the Mycorrhizal Mutualists.</title>
        <authorList>
            <consortium name="DOE Joint Genome Institute"/>
            <consortium name="Mycorrhizal Genomics Consortium"/>
            <person name="Kohler A."/>
            <person name="Kuo A."/>
            <person name="Nagy L.G."/>
            <person name="Floudas D."/>
            <person name="Copeland A."/>
            <person name="Barry K.W."/>
            <person name="Cichocki N."/>
            <person name="Veneault-Fourrey C."/>
            <person name="LaButti K."/>
            <person name="Lindquist E.A."/>
            <person name="Lipzen A."/>
            <person name="Lundell T."/>
            <person name="Morin E."/>
            <person name="Murat C."/>
            <person name="Riley R."/>
            <person name="Ohm R."/>
            <person name="Sun H."/>
            <person name="Tunlid A."/>
            <person name="Henrissat B."/>
            <person name="Grigoriev I.V."/>
            <person name="Hibbett D.S."/>
            <person name="Martin F."/>
        </authorList>
    </citation>
    <scope>NUCLEOTIDE SEQUENCE [LARGE SCALE GENOMIC DNA]</scope>
    <source>
        <strain evidence="5">UH-Slu-Lm8-n1</strain>
    </source>
</reference>
<organism evidence="4 5">
    <name type="scientific">Suillus luteus UH-Slu-Lm8-n1</name>
    <dbReference type="NCBI Taxonomy" id="930992"/>
    <lineage>
        <taxon>Eukaryota</taxon>
        <taxon>Fungi</taxon>
        <taxon>Dikarya</taxon>
        <taxon>Basidiomycota</taxon>
        <taxon>Agaricomycotina</taxon>
        <taxon>Agaricomycetes</taxon>
        <taxon>Agaricomycetidae</taxon>
        <taxon>Boletales</taxon>
        <taxon>Suillineae</taxon>
        <taxon>Suillaceae</taxon>
        <taxon>Suillus</taxon>
    </lineage>
</organism>
<dbReference type="Pfam" id="PF00400">
    <property type="entry name" value="WD40"/>
    <property type="match status" value="6"/>
</dbReference>
<dbReference type="STRING" id="930992.A0A0D0ANV2"/>
<dbReference type="Gene3D" id="2.130.10.10">
    <property type="entry name" value="YVTN repeat-like/Quinoprotein amine dehydrogenase"/>
    <property type="match status" value="3"/>
</dbReference>
<dbReference type="PRINTS" id="PR00320">
    <property type="entry name" value="GPROTEINBRPT"/>
</dbReference>
<dbReference type="CDD" id="cd00200">
    <property type="entry name" value="WD40"/>
    <property type="match status" value="1"/>
</dbReference>
<feature type="repeat" description="WD" evidence="3">
    <location>
        <begin position="20"/>
        <end position="61"/>
    </location>
</feature>
<feature type="repeat" description="WD" evidence="3">
    <location>
        <begin position="108"/>
        <end position="149"/>
    </location>
</feature>
<dbReference type="InterPro" id="IPR036322">
    <property type="entry name" value="WD40_repeat_dom_sf"/>
</dbReference>
<dbReference type="InterPro" id="IPR019775">
    <property type="entry name" value="WD40_repeat_CS"/>
</dbReference>
<dbReference type="SMART" id="SM00320">
    <property type="entry name" value="WD40"/>
    <property type="match status" value="7"/>
</dbReference>
<dbReference type="PANTHER" id="PTHR19848">
    <property type="entry name" value="WD40 REPEAT PROTEIN"/>
    <property type="match status" value="1"/>
</dbReference>
<dbReference type="SUPFAM" id="SSF50978">
    <property type="entry name" value="WD40 repeat-like"/>
    <property type="match status" value="1"/>
</dbReference>
<evidence type="ECO:0000256" key="2">
    <source>
        <dbReference type="ARBA" id="ARBA00022737"/>
    </source>
</evidence>
<evidence type="ECO:0000256" key="1">
    <source>
        <dbReference type="ARBA" id="ARBA00022574"/>
    </source>
</evidence>
<feature type="repeat" description="WD" evidence="3">
    <location>
        <begin position="66"/>
        <end position="107"/>
    </location>
</feature>
<dbReference type="PROSITE" id="PS00678">
    <property type="entry name" value="WD_REPEATS_1"/>
    <property type="match status" value="4"/>
</dbReference>
<name>A0A0D0ANV2_9AGAM</name>
<dbReference type="PROSITE" id="PS50082">
    <property type="entry name" value="WD_REPEATS_2"/>
    <property type="match status" value="5"/>
</dbReference>
<accession>A0A0D0ANV2</accession>
<feature type="repeat" description="WD" evidence="3">
    <location>
        <begin position="275"/>
        <end position="308"/>
    </location>
</feature>
<dbReference type="InterPro" id="IPR001680">
    <property type="entry name" value="WD40_rpt"/>
</dbReference>
<keyword evidence="1 3" id="KW-0853">WD repeat</keyword>
<dbReference type="OrthoDB" id="2616995at2759"/>
<keyword evidence="2" id="KW-0677">Repeat</keyword>
<reference evidence="4 5" key="1">
    <citation type="submission" date="2014-04" db="EMBL/GenBank/DDBJ databases">
        <authorList>
            <consortium name="DOE Joint Genome Institute"/>
            <person name="Kuo A."/>
            <person name="Ruytinx J."/>
            <person name="Rineau F."/>
            <person name="Colpaert J."/>
            <person name="Kohler A."/>
            <person name="Nagy L.G."/>
            <person name="Floudas D."/>
            <person name="Copeland A."/>
            <person name="Barry K.W."/>
            <person name="Cichocki N."/>
            <person name="Veneault-Fourrey C."/>
            <person name="LaButti K."/>
            <person name="Lindquist E.A."/>
            <person name="Lipzen A."/>
            <person name="Lundell T."/>
            <person name="Morin E."/>
            <person name="Murat C."/>
            <person name="Sun H."/>
            <person name="Tunlid A."/>
            <person name="Henrissat B."/>
            <person name="Grigoriev I.V."/>
            <person name="Hibbett D.S."/>
            <person name="Martin F."/>
            <person name="Nordberg H.P."/>
            <person name="Cantor M.N."/>
            <person name="Hua S.X."/>
        </authorList>
    </citation>
    <scope>NUCLEOTIDE SEQUENCE [LARGE SCALE GENOMIC DNA]</scope>
    <source>
        <strain evidence="4 5">UH-Slu-Lm8-n1</strain>
    </source>
</reference>